<evidence type="ECO:0000313" key="3">
    <source>
        <dbReference type="EMBL" id="PWZ74980.1"/>
    </source>
</evidence>
<dbReference type="EMBL" id="QQPC01000023">
    <property type="protein sequence ID" value="REA82658.1"/>
    <property type="molecule type" value="Genomic_DNA"/>
</dbReference>
<reference evidence="2 7" key="4">
    <citation type="submission" date="2018-11" db="EMBL/GenBank/DDBJ databases">
        <authorList>
            <consortium name="Veterinary Laboratory Investigation and Response Network"/>
        </authorList>
    </citation>
    <scope>NUCLEOTIDE SEQUENCE [LARGE SCALE GENOMIC DNA]</scope>
    <source>
        <strain evidence="2 7">SPSE-18-VL-LA-PA-Ryan-0021</strain>
    </source>
</reference>
<accession>A0A166QMR9</accession>
<dbReference type="SUPFAM" id="SSF53474">
    <property type="entry name" value="alpha/beta-Hydrolases"/>
    <property type="match status" value="1"/>
</dbReference>
<dbReference type="Proteomes" id="UP000600220">
    <property type="component" value="Unassembled WGS sequence"/>
</dbReference>
<keyword evidence="7" id="KW-1185">Reference proteome</keyword>
<dbReference type="EMBL" id="AAXKXX010000003">
    <property type="protein sequence ID" value="EGQ4384248.1"/>
    <property type="molecule type" value="Genomic_DNA"/>
</dbReference>
<dbReference type="EMBL" id="QEIT01000031">
    <property type="protein sequence ID" value="PWZ74980.1"/>
    <property type="molecule type" value="Genomic_DNA"/>
</dbReference>
<evidence type="ECO:0000313" key="7">
    <source>
        <dbReference type="Proteomes" id="UP000600220"/>
    </source>
</evidence>
<evidence type="ECO:0000313" key="2">
    <source>
        <dbReference type="EMBL" id="EGQ4384248.1"/>
    </source>
</evidence>
<gene>
    <name evidence="3" type="ORF">DD902_06790</name>
    <name evidence="4" type="ORF">DV961_04355</name>
    <name evidence="2" type="ORF">EGV54_03950</name>
</gene>
<dbReference type="InterPro" id="IPR029058">
    <property type="entry name" value="AB_hydrolase_fold"/>
</dbReference>
<dbReference type="RefSeq" id="WP_014614947.1">
    <property type="nucleotide sequence ID" value="NZ_AP019372.1"/>
</dbReference>
<dbReference type="AlphaFoldDB" id="A0A166QMR9"/>
<dbReference type="Proteomes" id="UP000256409">
    <property type="component" value="Unassembled WGS sequence"/>
</dbReference>
<protein>
    <submittedName>
        <fullName evidence="2">Alpha/beta hydrolase</fullName>
    </submittedName>
    <submittedName>
        <fullName evidence="3">Carboxylesterase</fullName>
    </submittedName>
</protein>
<dbReference type="InterPro" id="IPR003140">
    <property type="entry name" value="PLipase/COase/thioEstase"/>
</dbReference>
<dbReference type="OMA" id="NDPICSP"/>
<feature type="domain" description="Phospholipase/carboxylesterase/thioesterase" evidence="1">
    <location>
        <begin position="3"/>
        <end position="188"/>
    </location>
</feature>
<name>A0A166QMR9_STAPS</name>
<dbReference type="Pfam" id="PF02230">
    <property type="entry name" value="Abhydrolase_2"/>
    <property type="match status" value="1"/>
</dbReference>
<dbReference type="OrthoDB" id="9796570at2"/>
<keyword evidence="2" id="KW-0378">Hydrolase</keyword>
<dbReference type="GO" id="GO:0016787">
    <property type="term" value="F:hydrolase activity"/>
    <property type="evidence" value="ECO:0007669"/>
    <property type="project" value="UniProtKB-KW"/>
</dbReference>
<dbReference type="eggNOG" id="COG0400">
    <property type="taxonomic scope" value="Bacteria"/>
</dbReference>
<evidence type="ECO:0000313" key="5">
    <source>
        <dbReference type="Proteomes" id="UP000246800"/>
    </source>
</evidence>
<dbReference type="NCBIfam" id="NF047577">
    <property type="entry name" value="quino_deg_MhqD"/>
    <property type="match status" value="1"/>
</dbReference>
<reference evidence="6" key="3">
    <citation type="journal article" date="2018" name="Vet. Microbiol.">
        <title>Molecular epidemiology of methicillin-resistant staphylococci amongst veterinary personnel, personnel-owned pets, patients and the hospital environment of two companion animal veterinary hospitals.</title>
        <authorList>
            <person name="Worthing K.A."/>
            <person name="Brown J."/>
            <person name="Gerber L."/>
            <person name="Abraham S."/>
            <person name="Trott D."/>
            <person name="Norris J.M."/>
        </authorList>
    </citation>
    <scope>NUCLEOTIDE SEQUENCE [LARGE SCALE GENOMIC DNA]</scope>
    <source>
        <strain evidence="6">ST496-2</strain>
    </source>
</reference>
<proteinExistence type="predicted"/>
<sequence length="195" mass="21832">MEHIFKQGEPSQPTFVLLHGTGGDEHDLLPVAEMLDPSYNVLGVRGNVSENGMNRFFKRHGEGQYDVEDLKFRTTELHEFLESAANQYNFDLDKVVLVGFSNGSNIAISLMLEENMPYKKGLLFAPLYPLEVPENLDLSGKSVYLSMGKNDPIVPVSESEHVRAIFKDRGADVTEYWVNSHELTQGTVLAAKETL</sequence>
<evidence type="ECO:0000313" key="6">
    <source>
        <dbReference type="Proteomes" id="UP000256409"/>
    </source>
</evidence>
<comment type="caution">
    <text evidence="3">The sequence shown here is derived from an EMBL/GenBank/DDBJ whole genome shotgun (WGS) entry which is preliminary data.</text>
</comment>
<reference evidence="3 5" key="1">
    <citation type="journal article" date="2018" name="Vet. Microbiol.">
        <title>Clonal diversity and geographic distribution of methicillin-resistant Staphylococcus pseudintermedius from Australian animals: Discovery of novel sequence types.</title>
        <authorList>
            <person name="Worthing K.A."/>
            <person name="Abraham S."/>
            <person name="Coombs G.W."/>
            <person name="Pang S."/>
            <person name="Saputra S."/>
            <person name="Jordan D."/>
            <person name="Trott D.J."/>
            <person name="Norris J.M."/>
        </authorList>
    </citation>
    <scope>NUCLEOTIDE SEQUENCE [LARGE SCALE GENOMIC DNA]</scope>
    <source>
        <strain evidence="3 5">ST525 1</strain>
    </source>
</reference>
<dbReference type="Proteomes" id="UP000246800">
    <property type="component" value="Unassembled WGS sequence"/>
</dbReference>
<dbReference type="Gene3D" id="3.40.50.1820">
    <property type="entry name" value="alpha/beta hydrolase"/>
    <property type="match status" value="1"/>
</dbReference>
<evidence type="ECO:0000313" key="4">
    <source>
        <dbReference type="EMBL" id="REA82658.1"/>
    </source>
</evidence>
<organism evidence="3 5">
    <name type="scientific">Staphylococcus pseudintermedius</name>
    <dbReference type="NCBI Taxonomy" id="283734"/>
    <lineage>
        <taxon>Bacteria</taxon>
        <taxon>Bacillati</taxon>
        <taxon>Bacillota</taxon>
        <taxon>Bacilli</taxon>
        <taxon>Bacillales</taxon>
        <taxon>Staphylococcaceae</taxon>
        <taxon>Staphylococcus</taxon>
        <taxon>Staphylococcus intermedius group</taxon>
    </lineage>
</organism>
<evidence type="ECO:0000259" key="1">
    <source>
        <dbReference type="Pfam" id="PF02230"/>
    </source>
</evidence>
<dbReference type="GeneID" id="93824111"/>
<reference evidence="4" key="2">
    <citation type="journal article" date="2018" name="Vet. Microbiol.">
        <title>Methicillin-resistant staphylococci amongst veterinary personnel, personnel-owned pets, patients and the hospital environment of two small animal veterinary hospitals.</title>
        <authorList>
            <person name="Worthing K.A."/>
            <person name="Brown J."/>
            <person name="Gerber L."/>
            <person name="Abraham S."/>
            <person name="Trott D."/>
            <person name="Norris J.M."/>
        </authorList>
    </citation>
    <scope>NUCLEOTIDE SEQUENCE</scope>
    <source>
        <strain evidence="4">ST496-2</strain>
    </source>
</reference>